<dbReference type="EMBL" id="OBDY01000002">
    <property type="protein sequence ID" value="SNY23743.1"/>
    <property type="molecule type" value="Genomic_DNA"/>
</dbReference>
<dbReference type="GO" id="GO:0042956">
    <property type="term" value="P:maltodextrin transmembrane transport"/>
    <property type="evidence" value="ECO:0007669"/>
    <property type="project" value="TreeGrafter"/>
</dbReference>
<dbReference type="Gene3D" id="3.40.190.10">
    <property type="entry name" value="Periplasmic binding protein-like II"/>
    <property type="match status" value="2"/>
</dbReference>
<dbReference type="PANTHER" id="PTHR30061">
    <property type="entry name" value="MALTOSE-BINDING PERIPLASMIC PROTEIN"/>
    <property type="match status" value="1"/>
</dbReference>
<protein>
    <submittedName>
        <fullName evidence="7">Multiple sugar transport system substrate-binding protein</fullName>
    </submittedName>
</protein>
<evidence type="ECO:0000256" key="5">
    <source>
        <dbReference type="SAM" id="MobiDB-lite"/>
    </source>
</evidence>
<organism evidence="7 8">
    <name type="scientific">Paractinoplanes atraurantiacus</name>
    <dbReference type="NCBI Taxonomy" id="1036182"/>
    <lineage>
        <taxon>Bacteria</taxon>
        <taxon>Bacillati</taxon>
        <taxon>Actinomycetota</taxon>
        <taxon>Actinomycetes</taxon>
        <taxon>Micromonosporales</taxon>
        <taxon>Micromonosporaceae</taxon>
        <taxon>Paractinoplanes</taxon>
    </lineage>
</organism>
<proteinExistence type="inferred from homology"/>
<feature type="region of interest" description="Disordered" evidence="5">
    <location>
        <begin position="394"/>
        <end position="428"/>
    </location>
</feature>
<dbReference type="GO" id="GO:0015144">
    <property type="term" value="F:carbohydrate transmembrane transporter activity"/>
    <property type="evidence" value="ECO:0007669"/>
    <property type="project" value="InterPro"/>
</dbReference>
<reference evidence="7 8" key="1">
    <citation type="submission" date="2017-09" db="EMBL/GenBank/DDBJ databases">
        <authorList>
            <person name="Ehlers B."/>
            <person name="Leendertz F.H."/>
        </authorList>
    </citation>
    <scope>NUCLEOTIDE SEQUENCE [LARGE SCALE GENOMIC DNA]</scope>
    <source>
        <strain evidence="7 8">CGMCC 4.6857</strain>
    </source>
</reference>
<dbReference type="Proteomes" id="UP000219612">
    <property type="component" value="Unassembled WGS sequence"/>
</dbReference>
<name>A0A285GKA0_9ACTN</name>
<dbReference type="PANTHER" id="PTHR30061:SF50">
    <property type="entry name" value="MALTOSE_MALTODEXTRIN-BINDING PERIPLASMIC PROTEIN"/>
    <property type="match status" value="1"/>
</dbReference>
<dbReference type="AlphaFoldDB" id="A0A285GKA0"/>
<comment type="similarity">
    <text evidence="1">Belongs to the bacterial solute-binding protein 1 family.</text>
</comment>
<evidence type="ECO:0000256" key="6">
    <source>
        <dbReference type="SAM" id="SignalP"/>
    </source>
</evidence>
<keyword evidence="2" id="KW-0813">Transport</keyword>
<evidence type="ECO:0000256" key="4">
    <source>
        <dbReference type="ARBA" id="ARBA00022729"/>
    </source>
</evidence>
<evidence type="ECO:0000313" key="8">
    <source>
        <dbReference type="Proteomes" id="UP000219612"/>
    </source>
</evidence>
<sequence length="428" mass="46196">MATIDRHPQRRTLRARALAAGAALALAAPLAACGSDDNGGVPVLNLYQFPVENMQSVVDMCNQQAAGRYEIKYQVLPRAADDQRVQMVRRLAAKDDSMDLLGMDVTWTQEFASANWIKEWTGADRSEIENGTLPGPLASGEYEGKLYAAPNNTNVQLLWYRKDLVPTPPKTWDEMIQMSQQLKAEGKTYQVLTMGAQYEGLVVLYNSLVASSGGTVVSEDGKSAVMDAGAVNALRTLKTFATAGVTSPSFSNSIEDDVRLAFQNGGGAFQLNWPYVYASMQSDAPDLAKNVAWARYPGIDPNKPSVTTIGGSNVAVSAFSKHPDLSFEAAKCLRGPEAQKYLAINAGQPPSIEAVYNEPEMAKAYPMKETLLEELKDAAPRPRTPAYQNLSTVVSAELSPPASIEPDRTGAELKSSIQDALESKGVLP</sequence>
<dbReference type="Pfam" id="PF01547">
    <property type="entry name" value="SBP_bac_1"/>
    <property type="match status" value="1"/>
</dbReference>
<evidence type="ECO:0000256" key="1">
    <source>
        <dbReference type="ARBA" id="ARBA00008520"/>
    </source>
</evidence>
<dbReference type="InterPro" id="IPR006059">
    <property type="entry name" value="SBP"/>
</dbReference>
<feature type="signal peptide" evidence="6">
    <location>
        <begin position="1"/>
        <end position="27"/>
    </location>
</feature>
<feature type="chain" id="PRO_5038770542" evidence="6">
    <location>
        <begin position="28"/>
        <end position="428"/>
    </location>
</feature>
<evidence type="ECO:0000256" key="2">
    <source>
        <dbReference type="ARBA" id="ARBA00022448"/>
    </source>
</evidence>
<dbReference type="PRINTS" id="PR00181">
    <property type="entry name" value="MALTOSEBP"/>
</dbReference>
<dbReference type="GO" id="GO:1901982">
    <property type="term" value="F:maltose binding"/>
    <property type="evidence" value="ECO:0007669"/>
    <property type="project" value="TreeGrafter"/>
</dbReference>
<dbReference type="OrthoDB" id="3495561at2"/>
<dbReference type="GO" id="GO:0055052">
    <property type="term" value="C:ATP-binding cassette (ABC) transporter complex, substrate-binding subunit-containing"/>
    <property type="evidence" value="ECO:0007669"/>
    <property type="project" value="TreeGrafter"/>
</dbReference>
<evidence type="ECO:0000256" key="3">
    <source>
        <dbReference type="ARBA" id="ARBA00022597"/>
    </source>
</evidence>
<keyword evidence="3 7" id="KW-0762">Sugar transport</keyword>
<keyword evidence="4 6" id="KW-0732">Signal</keyword>
<dbReference type="SUPFAM" id="SSF53850">
    <property type="entry name" value="Periplasmic binding protein-like II"/>
    <property type="match status" value="1"/>
</dbReference>
<gene>
    <name evidence="7" type="ORF">SAMN05421748_10290</name>
</gene>
<keyword evidence="8" id="KW-1185">Reference proteome</keyword>
<dbReference type="CDD" id="cd14750">
    <property type="entry name" value="PBP2_TMBP"/>
    <property type="match status" value="1"/>
</dbReference>
<dbReference type="InterPro" id="IPR006060">
    <property type="entry name" value="Maltose/Cyclodextrin-bd"/>
</dbReference>
<accession>A0A285GKA0</accession>
<dbReference type="GO" id="GO:0015768">
    <property type="term" value="P:maltose transport"/>
    <property type="evidence" value="ECO:0007669"/>
    <property type="project" value="TreeGrafter"/>
</dbReference>
<evidence type="ECO:0000313" key="7">
    <source>
        <dbReference type="EMBL" id="SNY23743.1"/>
    </source>
</evidence>
<dbReference type="RefSeq" id="WP_097318872.1">
    <property type="nucleotide sequence ID" value="NZ_OBDY01000002.1"/>
</dbReference>